<dbReference type="GO" id="GO:0051301">
    <property type="term" value="P:cell division"/>
    <property type="evidence" value="ECO:0007669"/>
    <property type="project" value="UniProtKB-KW"/>
</dbReference>
<evidence type="ECO:0000256" key="11">
    <source>
        <dbReference type="SAM" id="MobiDB-lite"/>
    </source>
</evidence>
<evidence type="ECO:0000256" key="1">
    <source>
        <dbReference type="ARBA" id="ARBA00004123"/>
    </source>
</evidence>
<dbReference type="GO" id="GO:0005634">
    <property type="term" value="C:nucleus"/>
    <property type="evidence" value="ECO:0007669"/>
    <property type="project" value="UniProtKB-SubCell"/>
</dbReference>
<dbReference type="Gene3D" id="1.25.10.10">
    <property type="entry name" value="Leucine-rich Repeat Variant"/>
    <property type="match status" value="1"/>
</dbReference>
<dbReference type="GO" id="GO:0000796">
    <property type="term" value="C:condensin complex"/>
    <property type="evidence" value="ECO:0007669"/>
    <property type="project" value="TreeGrafter"/>
</dbReference>
<evidence type="ECO:0000256" key="5">
    <source>
        <dbReference type="ARBA" id="ARBA00022618"/>
    </source>
</evidence>
<name>A0A0P1L0Q0_9SACH</name>
<dbReference type="InterPro" id="IPR011989">
    <property type="entry name" value="ARM-like"/>
</dbReference>
<accession>A0A0P1L0Q0</accession>
<dbReference type="InterPro" id="IPR024324">
    <property type="entry name" value="Condensin_cplx_su1_N"/>
</dbReference>
<keyword evidence="4" id="KW-0158">Chromosome</keyword>
<keyword evidence="6 10" id="KW-0498">Mitosis</keyword>
<dbReference type="InterPro" id="IPR016024">
    <property type="entry name" value="ARM-type_fold"/>
</dbReference>
<evidence type="ECO:0000313" key="15">
    <source>
        <dbReference type="Proteomes" id="UP000236544"/>
    </source>
</evidence>
<dbReference type="GO" id="GO:0007076">
    <property type="term" value="P:mitotic chromosome condensation"/>
    <property type="evidence" value="ECO:0007669"/>
    <property type="project" value="InterPro"/>
</dbReference>
<dbReference type="GO" id="GO:0010032">
    <property type="term" value="P:meiotic chromosome condensation"/>
    <property type="evidence" value="ECO:0007669"/>
    <property type="project" value="TreeGrafter"/>
</dbReference>
<feature type="domain" description="Condensin complex subunit 1 N-terminal" evidence="13">
    <location>
        <begin position="68"/>
        <end position="235"/>
    </location>
</feature>
<reference evidence="15" key="1">
    <citation type="submission" date="2015-10" db="EMBL/GenBank/DDBJ databases">
        <authorList>
            <person name="Devillers H."/>
        </authorList>
    </citation>
    <scope>NUCLEOTIDE SEQUENCE [LARGE SCALE GENOMIC DNA]</scope>
</reference>
<keyword evidence="15" id="KW-1185">Reference proteome</keyword>
<dbReference type="Proteomes" id="UP000236544">
    <property type="component" value="Unassembled WGS sequence"/>
</dbReference>
<evidence type="ECO:0000256" key="10">
    <source>
        <dbReference type="PIRNR" id="PIRNR017127"/>
    </source>
</evidence>
<dbReference type="PIRSF" id="PIRSF017127">
    <property type="entry name" value="Condensin_D2"/>
    <property type="match status" value="1"/>
</dbReference>
<keyword evidence="5 10" id="KW-0132">Cell division</keyword>
<evidence type="ECO:0000256" key="3">
    <source>
        <dbReference type="ARBA" id="ARBA00009606"/>
    </source>
</evidence>
<gene>
    <name evidence="14" type="ORF">LAQU0_S06e01860g</name>
</gene>
<dbReference type="PANTHER" id="PTHR14222">
    <property type="entry name" value="CONDENSIN"/>
    <property type="match status" value="1"/>
</dbReference>
<evidence type="ECO:0000256" key="6">
    <source>
        <dbReference type="ARBA" id="ARBA00022776"/>
    </source>
</evidence>
<protein>
    <recommendedName>
        <fullName evidence="10">Condensin complex subunit 1</fullName>
    </recommendedName>
</protein>
<keyword evidence="8" id="KW-0539">Nucleus</keyword>
<dbReference type="EMBL" id="LN890530">
    <property type="protein sequence ID" value="CUS22606.1"/>
    <property type="molecule type" value="Genomic_DNA"/>
</dbReference>
<evidence type="ECO:0000256" key="4">
    <source>
        <dbReference type="ARBA" id="ARBA00022454"/>
    </source>
</evidence>
<dbReference type="OrthoDB" id="436262at2759"/>
<evidence type="ECO:0000256" key="2">
    <source>
        <dbReference type="ARBA" id="ARBA00004286"/>
    </source>
</evidence>
<comment type="similarity">
    <text evidence="3 10">Belongs to the CND1 (condensin subunit 1) family.</text>
</comment>
<comment type="function">
    <text evidence="10">Regulatory subunit of the condensin complex, a complex required for conversion of interphase chromatin into mitotic-like condense chromosomes. The condensin complex probably introduces positive supercoils into relaxed DNA in the presence of type I topoisomerases and converts nicked DNA into positive knotted forms in the presence of type II topoisomerases.</text>
</comment>
<dbReference type="GO" id="GO:0042393">
    <property type="term" value="F:histone binding"/>
    <property type="evidence" value="ECO:0007669"/>
    <property type="project" value="TreeGrafter"/>
</dbReference>
<evidence type="ECO:0000256" key="8">
    <source>
        <dbReference type="ARBA" id="ARBA00023242"/>
    </source>
</evidence>
<dbReference type="InterPro" id="IPR026971">
    <property type="entry name" value="CND1/NCAPD3"/>
</dbReference>
<dbReference type="PANTHER" id="PTHR14222:SF2">
    <property type="entry name" value="CONDENSIN COMPLEX SUBUNIT 1"/>
    <property type="match status" value="1"/>
</dbReference>
<dbReference type="AlphaFoldDB" id="A0A0P1L0Q0"/>
<dbReference type="InterPro" id="IPR007673">
    <property type="entry name" value="Condensin_cplx_su1"/>
</dbReference>
<dbReference type="InterPro" id="IPR032682">
    <property type="entry name" value="Cnd1_C"/>
</dbReference>
<evidence type="ECO:0000256" key="7">
    <source>
        <dbReference type="ARBA" id="ARBA00023067"/>
    </source>
</evidence>
<comment type="subcellular location">
    <subcellularLocation>
        <location evidence="2">Chromosome</location>
    </subcellularLocation>
    <subcellularLocation>
        <location evidence="1">Nucleus</location>
    </subcellularLocation>
</comment>
<dbReference type="FunFam" id="1.25.10.10:FF:000272">
    <property type="entry name" value="Condensin complex subunit 1"/>
    <property type="match status" value="1"/>
</dbReference>
<evidence type="ECO:0000313" key="14">
    <source>
        <dbReference type="EMBL" id="CUS22606.1"/>
    </source>
</evidence>
<dbReference type="GO" id="GO:0000779">
    <property type="term" value="C:condensed chromosome, centromeric region"/>
    <property type="evidence" value="ECO:0007669"/>
    <property type="project" value="TreeGrafter"/>
</dbReference>
<dbReference type="Pfam" id="PF12717">
    <property type="entry name" value="Cnd1"/>
    <property type="match status" value="1"/>
</dbReference>
<evidence type="ECO:0000259" key="13">
    <source>
        <dbReference type="Pfam" id="PF12922"/>
    </source>
</evidence>
<keyword evidence="9 10" id="KW-0131">Cell cycle</keyword>
<dbReference type="SUPFAM" id="SSF48371">
    <property type="entry name" value="ARM repeat"/>
    <property type="match status" value="1"/>
</dbReference>
<evidence type="ECO:0000256" key="9">
    <source>
        <dbReference type="ARBA" id="ARBA00023306"/>
    </source>
</evidence>
<feature type="region of interest" description="Disordered" evidence="11">
    <location>
        <begin position="480"/>
        <end position="502"/>
    </location>
</feature>
<evidence type="ECO:0000259" key="12">
    <source>
        <dbReference type="Pfam" id="PF12717"/>
    </source>
</evidence>
<organism evidence="14 15">
    <name type="scientific">Lachancea quebecensis</name>
    <dbReference type="NCBI Taxonomy" id="1654605"/>
    <lineage>
        <taxon>Eukaryota</taxon>
        <taxon>Fungi</taxon>
        <taxon>Dikarya</taxon>
        <taxon>Ascomycota</taxon>
        <taxon>Saccharomycotina</taxon>
        <taxon>Saccharomycetes</taxon>
        <taxon>Saccharomycetales</taxon>
        <taxon>Saccharomycetaceae</taxon>
        <taxon>Lachancea</taxon>
    </lineage>
</organism>
<sequence length="1148" mass="128498">MPEFSLSEQLTKFQTSDKYGYPAVENPSKELNTVTDVLAVSPELIDDNEETLESLMDLAHGFSQLQPQFQTQLTYLVSSSLGNLAQGISDSFSGGATNAELVALVPQWKRQLEEYGYITHVLLHFLQNDIAAAASQNTMAKASARANPASSASSNSFKRTSNQIEIILSCVLKVFNLNISRMFPTTPERDLFIGLFTRPLYVLIETEQVLKMPAIKLFIIKIIGTAVKNHGQSSSTQNAILTSLTYFIHLNNFSAELLQAINDDFDFPQLTEDILRDISNKEFNSKDVKGPKSIATFLVKLSELIPRIVLRQMTLIVKLLNNSSFTLRCAVVEACGNIVIEISSKREDLELCKQSVDVLLELLEERFADSNPYVRTKAIQACLKICDLPIKFKKHRSNLVNLAVRSLQDRSSLVRRNSVKLLTRLLLTHQFDALHGTQLDLCEWETRLKEAEELLARTVEESQDGSGSALDDIIEKSMREGDEISSDESNGDQFSRLEREAEDVPTTNSNAVFKMKLTIQYYKDAVSFIKSIHEGIERSCQLLFSRNKNEVLEVMDFFVLTDAFNVRLSKLGVRKMLHLVWMKGSNDEGTSIVAHLISCYNQLFLTAPEGFNFREKAAYIAKNLIHLTENTSAADLASLERLLGLIYEASFIDQDAINVLWAIYSSCSGGKGAFDEKQVHGSVIVLGMLSLADHQIALKGLDALLKVGLGDPGKKDLILLKYTCVAIQRMVPRSEKSVPAGIPRESEAVLKLHARITEFVDSPDYYPACEEAIKAIFAISSSPDLVGTEIIREKTMMTFGRKEDETRANYVASRTGSLSQLLFIVGQIAINAIVYLEKCETEFKRRKIDAEANKHRGDSDQAGTEAAEEQQQELEMIGGTNEDDFSDAIAFIKENELLFGEKSLLAKFGPLVEEIVSNNTKFADKMLQRTAVLCLEKFMCVSSKYCENNLPLLITVMEKSPDPIIRSNAILGLGDMAVCFNNLVDENTDFLYRRLHDGDLMVQKTCLMTVTFLILAGQVKVKGQLGQMAKCLENPDQGISDMCKLFFTELATKDNAIYNGFIDIFSSLSNDEKLGRTSFKRILKFLLSFIEKERHQKQLSEKLLARLQKSENQKQWDDVAFVLNSLPFKSEKTSAILSEGFKIVTARN</sequence>
<dbReference type="Pfam" id="PF12922">
    <property type="entry name" value="Cnd1_N"/>
    <property type="match status" value="1"/>
</dbReference>
<feature type="domain" description="Condensin complex subunit 1 C-terminal" evidence="12">
    <location>
        <begin position="964"/>
        <end position="1124"/>
    </location>
</feature>
<keyword evidence="7 10" id="KW-0226">DNA condensation</keyword>
<proteinExistence type="inferred from homology"/>